<dbReference type="OrthoDB" id="9815272at2"/>
<accession>A0A1M7HL27</accession>
<evidence type="ECO:0000256" key="1">
    <source>
        <dbReference type="SAM" id="Coils"/>
    </source>
</evidence>
<feature type="compositionally biased region" description="Basic and acidic residues" evidence="2">
    <location>
        <begin position="596"/>
        <end position="609"/>
    </location>
</feature>
<evidence type="ECO:0000259" key="3">
    <source>
        <dbReference type="PROSITE" id="PS51194"/>
    </source>
</evidence>
<dbReference type="PANTHER" id="PTHR41313:SF1">
    <property type="entry name" value="DNA METHYLASE ADENINE-SPECIFIC DOMAIN-CONTAINING PROTEIN"/>
    <property type="match status" value="1"/>
</dbReference>
<sequence>MSNKYEAKAIYDEMIHDVTTSEKKWQDVCRLTGQIYRFEFDNILMVYGQRPQSTMIADYDTWKKVERYVKRGSKGIAIFPSRALNPRMRYVFDISDTGGKKQKLTWDLEGENLKDYLDYLVSEGQMEQYDGTTREELLNSLKLFTGTNVWGIIRTDFEERISELSQLAGSMIKELNYETSGLTTDDLVYQSVMYAVGTRCGFDLSMQEQDFSQIVKITDEEVIYRLGSLVCDVSCSVLREFSRNLKTIESERRIAYGRINNDVSRSRRTTVSEYSDAGRAGSEINESGEIRNTGDELSKRERTSKVQDTLPVRETGRENERGERGSLSTVRPADERLPEETQTRESELHDGDVETERTGEDAGRGSSPSADRNEISLEADEELNRELNEINSFGNSKEANYHQASFFDGDFGLNTNGSMHTQTTKISATRQKYTYIQPKKELVVPHEFVRQTLLRGTGFVNGMSRVCKIYQNEIDAGTRARRIKKEYGQGGAGWPIEGYGLHGYDSFHAQGLRLQWRDEEGEKEGYISWGTVEKEISVLIMTGEYQPERQSLDEIAMDGDREDYVDIVHRVIDATDEQEVVEVVDAFAIPDEPESYESHRKITEQKAETETYEMTPEELAEEDRMVTMAEYGAEIEAENREYEKQYEESHSDERLEVIPTDYANIIADMDEDMREAMEILVTECSCYMPFKPFLQDIVNSEYLLIPNKLELLSDMVLGSKEEQKGYSNNKYGLIEYTLKPYEIKMNYKNRFGERETVATGYRELYEVLSYMSKQPFFCGADHRQRYNEMMATEDRTTLQPIYQRFLDKCDSAKQNREEQAQRRVSTGNESAAENHIDDEVTHSEKSNFHYNLWELQKGGAKTRYQWNIEAIGVLKQVESEHRLANREEQKILSKYVGWGGISQVFDENNENWKREYVELKSLLTEDEYIAARATVNNAFYTSPEIASCMNRALLQFGFRGGNVLEPSMGVGNFFGSMPTPLQNCKLYGVELDSISGRIAKQLYQKADISITGFEKTTFPDNFFDVVIGNVPFGDYKVFDPKYNKLNLRIHDYFIAKAMDQVRPGGIVAIITTKGTLDKSNATFRKYLAERAELIGAVRLPNMAFKENAGTEVTSDILFLQKRERKIDIEPDWVHLSYTQNGIAVNSYFVEHPDMMLGHMEYDTRIYGQDSRYTVCVNDAENFNMYEELNKAIRTISAQMTDFEHLEESEEISEDAIPADPDVRNFSYTFYEGKLYYRENSHMYRKEVNATVEDRIRLLDEIRNNTRHLIDIQTDGCSEEELAEGQKTLNATYDAFVEKYGCITAQANSRAFRDDSDYPLLCSLEDVNEDGIVKKADMFFKQTIKARIQIERVETAVEALNVSINEYGAVNIPYMLSIYQPDLSKLVEELAAKGNEPSSNIALSDDVKAELERAVMLEELQGLIYLNPNRYNENNPNAGWETADDYLSGNVREKLRVAKAMRGANPELFVQNIKALEQVQPKDIEASEIDVRIGTTWVEAEDYEQFIYELLNTPRRERAVRTQWYNSGIQVHLNKLSMEWFIENKSRDKHSVAATKTYGTSREDAYSIFEDTLNLKTVTIRDRIDDGDGKYHYVVNKNETMLAREKQNQMKEAFKEWLFRDPERRAKYVEYYNETFNNIRLREYDGSQLQFPGMNPEIELQPHQKNAVARILMGGNTLLAHCVGAGKSFEMMAACMEQKRLGLAGKTIMVVPKPLIGQTASEFLRLYPSANILVATERDFEKSRRKQFVSRIATGDYDCIIMSHSQFEKIPISAERKERMLNQQIEEIAYSIDEMKSQNGERWTVKQMEAQKKKLEEQLKSLADESRKDDLITFEELGVDSIMVDEAHNFKNLAIFSKMNNVSGISSSGAKKSTDMQLKCQYLSEINDGRGIVFATGTPVSNTMCELYVMQLYLQKEALEQMGIYHFDSWAANFGEVTTALELTVEGSGFRFKSRFNKFTNLPELMNIFREVADVQTKDMLNLKVPTLRDNKYTIVESEPDWYVKQVMEDFVVRAERIRNDGIDPSEDNFLKITHEARLLGTDARLLDADAPNNTDGKLNKVVENVCYEYFKAVNENKIGCQLIFSDIGTPKSGWSSRDLSKDFDVYNYVKEQLIFRGIPEEEIAFIHDAKTDGQRDILFKEMRTGKKKILIGSTDKCGTGVNVQTHLVAMHHIDCPWKPSAIEQREGRGIRQGNENSEVAIYRYVTKGTFDAYSWSLVENKQRFISQVMTSKSVSRTCEDIDEATLSYAEIKAVATGNPLIREKMELDNEVQRLKLLKASYDNQHYSLQDNYMIRYPKLIKAAQEKLCCVKEDIKLRDAELIQNPDFSITIGRASFEERVDGGTVMLEAISKCKTGEINPIGQFHQFELLVEKNFMGTNYLVLRGKTDYKAELSTSPVGNMVKLENLFSGIHENEEFLLKKIDQYQNDLDASKSEYEKPFAYETELKEKLARQYELNAQLNLENGKVEDVDLSATKEELDEGNIEKSENDKYVAEAKTAYQTNVDDRSR</sequence>
<keyword evidence="5" id="KW-1185">Reference proteome</keyword>
<feature type="domain" description="Helicase C-terminal" evidence="3">
    <location>
        <begin position="2057"/>
        <end position="2242"/>
    </location>
</feature>
<dbReference type="Pfam" id="PF00271">
    <property type="entry name" value="Helicase_C"/>
    <property type="match status" value="1"/>
</dbReference>
<dbReference type="SUPFAM" id="SSF52540">
    <property type="entry name" value="P-loop containing nucleoside triphosphate hydrolases"/>
    <property type="match status" value="2"/>
</dbReference>
<dbReference type="InterPro" id="IPR006935">
    <property type="entry name" value="Helicase/UvrB_N"/>
</dbReference>
<dbReference type="SMART" id="SM00487">
    <property type="entry name" value="DEXDc"/>
    <property type="match status" value="1"/>
</dbReference>
<dbReference type="GO" id="GO:0009007">
    <property type="term" value="F:site-specific DNA-methyltransferase (adenine-specific) activity"/>
    <property type="evidence" value="ECO:0007669"/>
    <property type="project" value="UniProtKB-EC"/>
</dbReference>
<name>A0A1M7HL27_9FIRM</name>
<proteinExistence type="predicted"/>
<dbReference type="InterPro" id="IPR001650">
    <property type="entry name" value="Helicase_C-like"/>
</dbReference>
<dbReference type="SMART" id="SM00490">
    <property type="entry name" value="HELICc"/>
    <property type="match status" value="1"/>
</dbReference>
<feature type="compositionally biased region" description="Basic and acidic residues" evidence="2">
    <location>
        <begin position="332"/>
        <end position="363"/>
    </location>
</feature>
<dbReference type="GO" id="GO:0005524">
    <property type="term" value="F:ATP binding"/>
    <property type="evidence" value="ECO:0007669"/>
    <property type="project" value="InterPro"/>
</dbReference>
<evidence type="ECO:0000313" key="5">
    <source>
        <dbReference type="Proteomes" id="UP000184038"/>
    </source>
</evidence>
<dbReference type="InterPro" id="IPR014001">
    <property type="entry name" value="Helicase_ATP-bd"/>
</dbReference>
<dbReference type="GO" id="GO:0003677">
    <property type="term" value="F:DNA binding"/>
    <property type="evidence" value="ECO:0007669"/>
    <property type="project" value="InterPro"/>
</dbReference>
<dbReference type="STRING" id="1120996.SAMN02746066_01437"/>
<dbReference type="SUPFAM" id="SSF53335">
    <property type="entry name" value="S-adenosyl-L-methionine-dependent methyltransferases"/>
    <property type="match status" value="1"/>
</dbReference>
<dbReference type="Gene3D" id="3.40.50.300">
    <property type="entry name" value="P-loop containing nucleotide triphosphate hydrolases"/>
    <property type="match status" value="2"/>
</dbReference>
<dbReference type="PANTHER" id="PTHR41313">
    <property type="entry name" value="ADENINE-SPECIFIC METHYLTRANSFERASE"/>
    <property type="match status" value="1"/>
</dbReference>
<dbReference type="InterPro" id="IPR052933">
    <property type="entry name" value="DNA_Protect_Modify"/>
</dbReference>
<dbReference type="InterPro" id="IPR027417">
    <property type="entry name" value="P-loop_NTPase"/>
</dbReference>
<dbReference type="GO" id="GO:0016787">
    <property type="term" value="F:hydrolase activity"/>
    <property type="evidence" value="ECO:0007669"/>
    <property type="project" value="InterPro"/>
</dbReference>
<dbReference type="PRINTS" id="PR00507">
    <property type="entry name" value="N12N6MTFRASE"/>
</dbReference>
<reference evidence="4 5" key="1">
    <citation type="submission" date="2016-11" db="EMBL/GenBank/DDBJ databases">
        <authorList>
            <person name="Jaros S."/>
            <person name="Januszkiewicz K."/>
            <person name="Wedrychowicz H."/>
        </authorList>
    </citation>
    <scope>NUCLEOTIDE SEQUENCE [LARGE SCALE GENOMIC DNA]</scope>
    <source>
        <strain evidence="4 5">DSM 15930</strain>
    </source>
</reference>
<dbReference type="InterPro" id="IPR029063">
    <property type="entry name" value="SAM-dependent_MTases_sf"/>
</dbReference>
<keyword evidence="4" id="KW-0489">Methyltransferase</keyword>
<dbReference type="GO" id="GO:0032259">
    <property type="term" value="P:methylation"/>
    <property type="evidence" value="ECO:0007669"/>
    <property type="project" value="UniProtKB-KW"/>
</dbReference>
<protein>
    <submittedName>
        <fullName evidence="4">Adenine-specific DNA methylase, N12 class</fullName>
    </submittedName>
</protein>
<evidence type="ECO:0000313" key="4">
    <source>
        <dbReference type="EMBL" id="SHM29206.1"/>
    </source>
</evidence>
<evidence type="ECO:0000256" key="2">
    <source>
        <dbReference type="SAM" id="MobiDB-lite"/>
    </source>
</evidence>
<keyword evidence="1" id="KW-0175">Coiled coil</keyword>
<feature type="coiled-coil region" evidence="1">
    <location>
        <begin position="1797"/>
        <end position="1827"/>
    </location>
</feature>
<dbReference type="EMBL" id="FRCP01000008">
    <property type="protein sequence ID" value="SHM29206.1"/>
    <property type="molecule type" value="Genomic_DNA"/>
</dbReference>
<dbReference type="Proteomes" id="UP000184038">
    <property type="component" value="Unassembled WGS sequence"/>
</dbReference>
<organism evidence="4 5">
    <name type="scientific">Anaerosporobacter mobilis DSM 15930</name>
    <dbReference type="NCBI Taxonomy" id="1120996"/>
    <lineage>
        <taxon>Bacteria</taxon>
        <taxon>Bacillati</taxon>
        <taxon>Bacillota</taxon>
        <taxon>Clostridia</taxon>
        <taxon>Lachnospirales</taxon>
        <taxon>Lachnospiraceae</taxon>
        <taxon>Anaerosporobacter</taxon>
    </lineage>
</organism>
<dbReference type="GO" id="GO:0006304">
    <property type="term" value="P:DNA modification"/>
    <property type="evidence" value="ECO:0007669"/>
    <property type="project" value="InterPro"/>
</dbReference>
<feature type="region of interest" description="Disordered" evidence="2">
    <location>
        <begin position="265"/>
        <end position="375"/>
    </location>
</feature>
<dbReference type="InterPro" id="IPR011639">
    <property type="entry name" value="MethylTrfase_TaqI-like_dom"/>
</dbReference>
<keyword evidence="4" id="KW-0808">Transferase</keyword>
<gene>
    <name evidence="4" type="ORF">SAMN02746066_01437</name>
</gene>
<dbReference type="Gene3D" id="3.40.50.150">
    <property type="entry name" value="Vaccinia Virus protein VP39"/>
    <property type="match status" value="1"/>
</dbReference>
<dbReference type="Pfam" id="PF04851">
    <property type="entry name" value="ResIII"/>
    <property type="match status" value="1"/>
</dbReference>
<feature type="compositionally biased region" description="Basic and acidic residues" evidence="2">
    <location>
        <begin position="288"/>
        <end position="305"/>
    </location>
</feature>
<feature type="compositionally biased region" description="Basic and acidic residues" evidence="2">
    <location>
        <begin position="314"/>
        <end position="324"/>
    </location>
</feature>
<dbReference type="Pfam" id="PF07669">
    <property type="entry name" value="Eco57I"/>
    <property type="match status" value="1"/>
</dbReference>
<feature type="region of interest" description="Disordered" evidence="2">
    <location>
        <begin position="595"/>
        <end position="615"/>
    </location>
</feature>
<dbReference type="PROSITE" id="PS51194">
    <property type="entry name" value="HELICASE_CTER"/>
    <property type="match status" value="1"/>
</dbReference>